<protein>
    <submittedName>
        <fullName evidence="3">Uncharacterized protein</fullName>
    </submittedName>
</protein>
<dbReference type="EMBL" id="DS268422">
    <property type="protein sequence ID" value="EFO89604.1"/>
    <property type="molecule type" value="Genomic_DNA"/>
</dbReference>
<dbReference type="HOGENOM" id="CLU_669459_0_0_1"/>
<evidence type="ECO:0000313" key="3">
    <source>
        <dbReference type="EMBL" id="EFO89604.1"/>
    </source>
</evidence>
<dbReference type="eggNOG" id="ENOG502QWCT">
    <property type="taxonomic scope" value="Eukaryota"/>
</dbReference>
<reference evidence="3" key="1">
    <citation type="submission" date="2007-07" db="EMBL/GenBank/DDBJ databases">
        <title>PCAP assembly of the Caenorhabditis remanei genome.</title>
        <authorList>
            <consortium name="The Caenorhabditis remanei Sequencing Consortium"/>
            <person name="Wilson R.K."/>
        </authorList>
    </citation>
    <scope>NUCLEOTIDE SEQUENCE [LARGE SCALE GENOMIC DNA]</scope>
    <source>
        <strain evidence="3">PB4641</strain>
    </source>
</reference>
<feature type="region of interest" description="Disordered" evidence="1">
    <location>
        <begin position="306"/>
        <end position="343"/>
    </location>
</feature>
<feature type="region of interest" description="Disordered" evidence="1">
    <location>
        <begin position="175"/>
        <end position="273"/>
    </location>
</feature>
<name>E3M294_CAERE</name>
<dbReference type="CTD" id="9803636"/>
<dbReference type="RefSeq" id="XP_003109462.2">
    <property type="nucleotide sequence ID" value="XM_003109414.2"/>
</dbReference>
<gene>
    <name evidence="3" type="ORF">CRE_07529</name>
</gene>
<evidence type="ECO:0000313" key="4">
    <source>
        <dbReference type="Proteomes" id="UP000008281"/>
    </source>
</evidence>
<dbReference type="KEGG" id="crq:GCK72_023842"/>
<feature type="compositionally biased region" description="Low complexity" evidence="1">
    <location>
        <begin position="306"/>
        <end position="342"/>
    </location>
</feature>
<keyword evidence="2" id="KW-0732">Signal</keyword>
<keyword evidence="4" id="KW-1185">Reference proteome</keyword>
<evidence type="ECO:0000256" key="2">
    <source>
        <dbReference type="SAM" id="SignalP"/>
    </source>
</evidence>
<feature type="signal peptide" evidence="2">
    <location>
        <begin position="1"/>
        <end position="19"/>
    </location>
</feature>
<feature type="chain" id="PRO_5015089463" evidence="2">
    <location>
        <begin position="20"/>
        <end position="452"/>
    </location>
</feature>
<organism evidence="4">
    <name type="scientific">Caenorhabditis remanei</name>
    <name type="common">Caenorhabditis vulgaris</name>
    <dbReference type="NCBI Taxonomy" id="31234"/>
    <lineage>
        <taxon>Eukaryota</taxon>
        <taxon>Metazoa</taxon>
        <taxon>Ecdysozoa</taxon>
        <taxon>Nematoda</taxon>
        <taxon>Chromadorea</taxon>
        <taxon>Rhabditida</taxon>
        <taxon>Rhabditina</taxon>
        <taxon>Rhabditomorpha</taxon>
        <taxon>Rhabditoidea</taxon>
        <taxon>Rhabditidae</taxon>
        <taxon>Peloderinae</taxon>
        <taxon>Caenorhabditis</taxon>
    </lineage>
</organism>
<accession>E3M294</accession>
<dbReference type="FunCoup" id="E3M294">
    <property type="interactions" value="1728"/>
</dbReference>
<dbReference type="AlphaFoldDB" id="E3M294"/>
<feature type="compositionally biased region" description="Polar residues" evidence="1">
    <location>
        <begin position="393"/>
        <end position="405"/>
    </location>
</feature>
<feature type="region of interest" description="Disordered" evidence="1">
    <location>
        <begin position="376"/>
        <end position="405"/>
    </location>
</feature>
<dbReference type="OMA" id="YYETQPQ"/>
<evidence type="ECO:0000256" key="1">
    <source>
        <dbReference type="SAM" id="MobiDB-lite"/>
    </source>
</evidence>
<feature type="compositionally biased region" description="Low complexity" evidence="1">
    <location>
        <begin position="248"/>
        <end position="273"/>
    </location>
</feature>
<sequence>MSKFLVFLSVLFAVSESSAIPTRFRRQYGWGGQPYYGAAQYYETQPQQWSSQSQYQNNQNYYSPYFYGYQRQQNWQTSNQNSYQSQYNRPSWISDNNNGYATAPPTYNQANVGGYTRPKYLATMQPKPTLSPVILERSTLFVTAEPIKPTEDGNHPTFLERLGVATLPVVPSLTSSEEESLKSAEEAVHETLGNGALLPERSSVEETTVNSEEEEGDREETTTVPETTDTIGSSTSETSVLEKDEIASSEFFASSTETSTEVTTTEEVTTTSEEAFTTPTIDETTELFSTTTEIIVATETSTITAETSTVTDTSTEASTTTSTEVTTTIPTTTTLSSKPSSTKAPVKEVKPVTLLAFQEVTNEVTSNIMNVTQPTVDQSTSVGDLNEIGEGSGTTDSAATTEENTNRSTFVTGIVGLRAPPVPKTTDPEKEGLAVVEWTDSDNEVRKVLLTQ</sequence>
<feature type="compositionally biased region" description="Basic and acidic residues" evidence="1">
    <location>
        <begin position="179"/>
        <end position="189"/>
    </location>
</feature>
<dbReference type="GeneID" id="9803636"/>
<dbReference type="Proteomes" id="UP000008281">
    <property type="component" value="Unassembled WGS sequence"/>
</dbReference>
<proteinExistence type="predicted"/>
<dbReference type="OrthoDB" id="5870683at2759"/>